<dbReference type="RefSeq" id="WP_147798202.1">
    <property type="nucleotide sequence ID" value="NZ_VPFL01000001.1"/>
</dbReference>
<dbReference type="InterPro" id="IPR027383">
    <property type="entry name" value="Znf_put"/>
</dbReference>
<evidence type="ECO:0000313" key="2">
    <source>
        <dbReference type="EMBL" id="TXF13615.1"/>
    </source>
</evidence>
<dbReference type="EMBL" id="VPFL01000001">
    <property type="protein sequence ID" value="TXF13615.1"/>
    <property type="molecule type" value="Genomic_DNA"/>
</dbReference>
<dbReference type="OrthoDB" id="5296802at2"/>
<proteinExistence type="predicted"/>
<reference evidence="2 3" key="1">
    <citation type="submission" date="2019-08" db="EMBL/GenBank/DDBJ databases">
        <title>Pelomicrobium methylotrophicum gen. nov., sp. nov. a moderately thermophilic, facultatively anaerobic, lithoautotrophic and methylotrophic bacterium isolated from a terrestrial mud volcano.</title>
        <authorList>
            <person name="Slobodkina G.B."/>
            <person name="Merkel A.Y."/>
            <person name="Slobodkin A.I."/>
        </authorList>
    </citation>
    <scope>NUCLEOTIDE SEQUENCE [LARGE SCALE GENOMIC DNA]</scope>
    <source>
        <strain evidence="2 3">SM250</strain>
    </source>
</reference>
<organism evidence="2 3">
    <name type="scientific">Pelomicrobium methylotrophicum</name>
    <dbReference type="NCBI Taxonomy" id="2602750"/>
    <lineage>
        <taxon>Bacteria</taxon>
        <taxon>Pseudomonadati</taxon>
        <taxon>Pseudomonadota</taxon>
        <taxon>Hydrogenophilia</taxon>
        <taxon>Hydrogenophilia incertae sedis</taxon>
        <taxon>Pelomicrobium</taxon>
    </lineage>
</organism>
<dbReference type="Proteomes" id="UP000321201">
    <property type="component" value="Unassembled WGS sequence"/>
</dbReference>
<comment type="caution">
    <text evidence="2">The sequence shown here is derived from an EMBL/GenBank/DDBJ whole genome shotgun (WGS) entry which is preliminary data.</text>
</comment>
<gene>
    <name evidence="2" type="ORF">FR698_00395</name>
</gene>
<keyword evidence="3" id="KW-1185">Reference proteome</keyword>
<protein>
    <recommendedName>
        <fullName evidence="1">Putative zinc-finger domain-containing protein</fullName>
    </recommendedName>
</protein>
<dbReference type="AlphaFoldDB" id="A0A5C7EP25"/>
<accession>A0A5C7EP25</accession>
<evidence type="ECO:0000313" key="3">
    <source>
        <dbReference type="Proteomes" id="UP000321201"/>
    </source>
</evidence>
<dbReference type="Pfam" id="PF13490">
    <property type="entry name" value="zf-HC2"/>
    <property type="match status" value="1"/>
</dbReference>
<feature type="domain" description="Putative zinc-finger" evidence="1">
    <location>
        <begin position="4"/>
        <end position="38"/>
    </location>
</feature>
<sequence>MLNCQKATQLFSESQERPLTLKEKMDLKLHTLMCSGCRNYGRNLQALRKIARAYAKGEGASDALPPEIPKED</sequence>
<name>A0A5C7EP25_9PROT</name>
<evidence type="ECO:0000259" key="1">
    <source>
        <dbReference type="Pfam" id="PF13490"/>
    </source>
</evidence>
<dbReference type="InParanoid" id="A0A5C7EP25"/>